<evidence type="ECO:0000313" key="2">
    <source>
        <dbReference type="Proteomes" id="UP000184498"/>
    </source>
</evidence>
<organism evidence="1 2">
    <name type="scientific">Epilithonimonas mollis</name>
    <dbReference type="NCBI Taxonomy" id="216903"/>
    <lineage>
        <taxon>Bacteria</taxon>
        <taxon>Pseudomonadati</taxon>
        <taxon>Bacteroidota</taxon>
        <taxon>Flavobacteriia</taxon>
        <taxon>Flavobacteriales</taxon>
        <taxon>Weeksellaceae</taxon>
        <taxon>Chryseobacterium group</taxon>
        <taxon>Epilithonimonas</taxon>
    </lineage>
</organism>
<dbReference type="RefSeq" id="WP_073000259.1">
    <property type="nucleotide sequence ID" value="NZ_FRAM01000005.1"/>
</dbReference>
<evidence type="ECO:0000313" key="1">
    <source>
        <dbReference type="EMBL" id="SHK69547.1"/>
    </source>
</evidence>
<reference evidence="2" key="1">
    <citation type="submission" date="2016-11" db="EMBL/GenBank/DDBJ databases">
        <authorList>
            <person name="Varghese N."/>
            <person name="Submissions S."/>
        </authorList>
    </citation>
    <scope>NUCLEOTIDE SEQUENCE [LARGE SCALE GENOMIC DNA]</scope>
    <source>
        <strain evidence="2">DSM 18016</strain>
    </source>
</reference>
<proteinExistence type="predicted"/>
<dbReference type="Proteomes" id="UP000184498">
    <property type="component" value="Unassembled WGS sequence"/>
</dbReference>
<name>A0A1M6UK46_9FLAO</name>
<dbReference type="EMBL" id="FRAM01000005">
    <property type="protein sequence ID" value="SHK69547.1"/>
    <property type="molecule type" value="Genomic_DNA"/>
</dbReference>
<keyword evidence="2" id="KW-1185">Reference proteome</keyword>
<dbReference type="STRING" id="216903.SAMN05444371_3342"/>
<dbReference type="OrthoDB" id="1352582at2"/>
<gene>
    <name evidence="1" type="ORF">SAMN05444371_3342</name>
</gene>
<dbReference type="AlphaFoldDB" id="A0A1M6UK46"/>
<sequence>MRELYLKLIDVFVKNEDIKDKYRTAGLSPVQYIDLYSGQDVNSEYFELQIYPALFVNFSFDHRQKPTLATITIRCCYEQLRDTSSLNVTTAEALKFLDFIELTDEIMQTVETSRFGKLTPATTDQQTEETVTDEFILVYSASYTKKPVEIRTGTIEDLEITANRFKAML</sequence>
<accession>A0A1M6UK46</accession>
<protein>
    <submittedName>
        <fullName evidence="1">Uncharacterized protein</fullName>
    </submittedName>
</protein>